<keyword evidence="2" id="KW-0732">Signal</keyword>
<feature type="compositionally biased region" description="Acidic residues" evidence="1">
    <location>
        <begin position="71"/>
        <end position="86"/>
    </location>
</feature>
<dbReference type="Pfam" id="PF07686">
    <property type="entry name" value="V-set"/>
    <property type="match status" value="1"/>
</dbReference>
<name>A0A182R938_ANOFN</name>
<dbReference type="InterPro" id="IPR036179">
    <property type="entry name" value="Ig-like_dom_sf"/>
</dbReference>
<dbReference type="VEuPathDB" id="VectorBase:AFUN2_009685"/>
<feature type="compositionally biased region" description="Polar residues" evidence="1">
    <location>
        <begin position="273"/>
        <end position="297"/>
    </location>
</feature>
<accession>A0A182R938</accession>
<dbReference type="GO" id="GO:0032589">
    <property type="term" value="C:neuron projection membrane"/>
    <property type="evidence" value="ECO:0007669"/>
    <property type="project" value="TreeGrafter"/>
</dbReference>
<dbReference type="InterPro" id="IPR003598">
    <property type="entry name" value="Ig_sub2"/>
</dbReference>
<dbReference type="PANTHER" id="PTHR23279:SF12">
    <property type="entry name" value="DEFECTIVE PROBOSCIS EXTENSION RESPONSE 14, ISOFORM A-RELATED"/>
    <property type="match status" value="1"/>
</dbReference>
<feature type="compositionally biased region" description="Basic and acidic residues" evidence="1">
    <location>
        <begin position="87"/>
        <end position="101"/>
    </location>
</feature>
<feature type="domain" description="Ig-like" evidence="3">
    <location>
        <begin position="372"/>
        <end position="469"/>
    </location>
</feature>
<dbReference type="FunFam" id="2.60.40.10:FF:001606">
    <property type="entry name" value="uncharacterized protein LOC108091111"/>
    <property type="match status" value="1"/>
</dbReference>
<dbReference type="AlphaFoldDB" id="A0A182R938"/>
<protein>
    <recommendedName>
        <fullName evidence="3">Ig-like domain-containing protein</fullName>
    </recommendedName>
</protein>
<dbReference type="EnsemblMetazoa" id="AFUN002698-RA">
    <property type="protein sequence ID" value="AFUN002698-PA"/>
    <property type="gene ID" value="AFUN002698"/>
</dbReference>
<reference evidence="4" key="1">
    <citation type="submission" date="2020-05" db="UniProtKB">
        <authorList>
            <consortium name="EnsemblMetazoa"/>
        </authorList>
    </citation>
    <scope>IDENTIFICATION</scope>
    <source>
        <strain evidence="4">FUMOZ</strain>
    </source>
</reference>
<dbReference type="GO" id="GO:0050808">
    <property type="term" value="P:synapse organization"/>
    <property type="evidence" value="ECO:0007669"/>
    <property type="project" value="TreeGrafter"/>
</dbReference>
<feature type="region of interest" description="Disordered" evidence="1">
    <location>
        <begin position="258"/>
        <end position="297"/>
    </location>
</feature>
<dbReference type="VEuPathDB" id="VectorBase:AFUN002698"/>
<feature type="region of interest" description="Disordered" evidence="1">
    <location>
        <begin position="24"/>
        <end position="107"/>
    </location>
</feature>
<organism evidence="4">
    <name type="scientific">Anopheles funestus</name>
    <name type="common">African malaria mosquito</name>
    <dbReference type="NCBI Taxonomy" id="62324"/>
    <lineage>
        <taxon>Eukaryota</taxon>
        <taxon>Metazoa</taxon>
        <taxon>Ecdysozoa</taxon>
        <taxon>Arthropoda</taxon>
        <taxon>Hexapoda</taxon>
        <taxon>Insecta</taxon>
        <taxon>Pterygota</taxon>
        <taxon>Neoptera</taxon>
        <taxon>Endopterygota</taxon>
        <taxon>Diptera</taxon>
        <taxon>Nematocera</taxon>
        <taxon>Culicoidea</taxon>
        <taxon>Culicidae</taxon>
        <taxon>Anophelinae</taxon>
        <taxon>Anopheles</taxon>
    </lineage>
</organism>
<dbReference type="InterPro" id="IPR003599">
    <property type="entry name" value="Ig_sub"/>
</dbReference>
<dbReference type="Gene3D" id="2.60.40.10">
    <property type="entry name" value="Immunoglobulins"/>
    <property type="match status" value="2"/>
</dbReference>
<dbReference type="SMART" id="SM00408">
    <property type="entry name" value="IGc2"/>
    <property type="match status" value="2"/>
</dbReference>
<proteinExistence type="predicted"/>
<evidence type="ECO:0000313" key="4">
    <source>
        <dbReference type="EnsemblMetazoa" id="AFUN002698-PA"/>
    </source>
</evidence>
<dbReference type="InterPro" id="IPR007110">
    <property type="entry name" value="Ig-like_dom"/>
</dbReference>
<dbReference type="InterPro" id="IPR013783">
    <property type="entry name" value="Ig-like_fold"/>
</dbReference>
<evidence type="ECO:0000256" key="1">
    <source>
        <dbReference type="SAM" id="MobiDB-lite"/>
    </source>
</evidence>
<dbReference type="SMART" id="SM00409">
    <property type="entry name" value="IG"/>
    <property type="match status" value="2"/>
</dbReference>
<feature type="signal peptide" evidence="2">
    <location>
        <begin position="1"/>
        <end position="20"/>
    </location>
</feature>
<dbReference type="CDD" id="cd00096">
    <property type="entry name" value="Ig"/>
    <property type="match status" value="1"/>
</dbReference>
<feature type="compositionally biased region" description="Basic and acidic residues" evidence="1">
    <location>
        <begin position="258"/>
        <end position="267"/>
    </location>
</feature>
<evidence type="ECO:0000259" key="3">
    <source>
        <dbReference type="PROSITE" id="PS50835"/>
    </source>
</evidence>
<sequence length="623" mass="69436">MMYQCCLIVLMIAHCVSSTGQPKQEYQLTHPSNTDDIQNTSQIASHTSSTGRIESNFAVGDSGIGPLNEQDVYDENDTSENDESDTDNDRPVTVEENRYDADDNSNGIIHDSPVRIMSPLNGGMLASTSVHVSVQTELNDLEAVEDTLESDGSKRFLQHHYQNPREPRKQLQQTEGTVVQLPSSLLGLTTNVDSSSSFSTTDLSGLTVSATVEDVSQEQHITNLSLSTQRTIRRPSSGVQLAMMVHNAEDGSKPMRMEAATHSHNDPPKSIQKHSPAQQSISDASRRNNPISISNFHSITSNDTLTTATASSLQRHRTINSMNLNPTTPAMVVKPVGEHRKLLKSTGPILNYVFDHHPPYYKSTYYNTRYGPHFETDNVTNITVQNGDTLFLSCRISLLQDKTVSWVRRKSGDTALQLLTVGKQTYSGDSRYQIEFQYPNNWRLKISRANKNDEGVYECQISTHPPKVIIYYLYVNAPEVAIVDEEGAPLYDKYYEVGSTIKLMCKIRHISMLRSVVYWIHNENILNHDTTRGGISVKTNLTSIGANSTLFVAKVNRQDSGSYTCSIGPNQHYSISVHVLNGTANPFGIYQRSCAFPIILQAVDLWLVIRSLFFLLLKLSVGR</sequence>
<feature type="domain" description="Ig-like" evidence="3">
    <location>
        <begin position="478"/>
        <end position="576"/>
    </location>
</feature>
<dbReference type="SUPFAM" id="SSF48726">
    <property type="entry name" value="Immunoglobulin"/>
    <property type="match status" value="2"/>
</dbReference>
<dbReference type="InterPro" id="IPR013106">
    <property type="entry name" value="Ig_V-set"/>
</dbReference>
<feature type="chain" id="PRO_5021370956" description="Ig-like domain-containing protein" evidence="2">
    <location>
        <begin position="21"/>
        <end position="623"/>
    </location>
</feature>
<feature type="compositionally biased region" description="Polar residues" evidence="1">
    <location>
        <begin position="24"/>
        <end position="53"/>
    </location>
</feature>
<dbReference type="PROSITE" id="PS50835">
    <property type="entry name" value="IG_LIKE"/>
    <property type="match status" value="2"/>
</dbReference>
<evidence type="ECO:0000256" key="2">
    <source>
        <dbReference type="SAM" id="SignalP"/>
    </source>
</evidence>
<dbReference type="InterPro" id="IPR037448">
    <property type="entry name" value="Zig-8"/>
</dbReference>
<dbReference type="PANTHER" id="PTHR23279">
    <property type="entry name" value="DEFECTIVE PROBOSCIS EXTENSION RESPONSE DPR -RELATED"/>
    <property type="match status" value="1"/>
</dbReference>
<dbReference type="SMART" id="SM00406">
    <property type="entry name" value="IGv"/>
    <property type="match status" value="1"/>
</dbReference>
<dbReference type="STRING" id="62324.A0A182R938"/>